<feature type="coiled-coil region" evidence="3">
    <location>
        <begin position="142"/>
        <end position="173"/>
    </location>
</feature>
<keyword evidence="5" id="KW-0808">Transferase</keyword>
<proteinExistence type="predicted"/>
<evidence type="ECO:0000256" key="1">
    <source>
        <dbReference type="ARBA" id="ARBA00012528"/>
    </source>
</evidence>
<comment type="caution">
    <text evidence="5">The sequence shown here is derived from an EMBL/GenBank/DDBJ whole genome shotgun (WGS) entry which is preliminary data.</text>
</comment>
<name>A0ABU5IBY6_9BURK</name>
<dbReference type="CDD" id="cd01949">
    <property type="entry name" value="GGDEF"/>
    <property type="match status" value="1"/>
</dbReference>
<dbReference type="GO" id="GO:0052621">
    <property type="term" value="F:diguanylate cyclase activity"/>
    <property type="evidence" value="ECO:0007669"/>
    <property type="project" value="UniProtKB-EC"/>
</dbReference>
<evidence type="ECO:0000256" key="3">
    <source>
        <dbReference type="SAM" id="Coils"/>
    </source>
</evidence>
<dbReference type="Pfam" id="PF00990">
    <property type="entry name" value="GGDEF"/>
    <property type="match status" value="1"/>
</dbReference>
<reference evidence="5 6" key="1">
    <citation type="submission" date="2023-11" db="EMBL/GenBank/DDBJ databases">
        <title>Draft genome of Azohydromonas lata strain H1 (DSM1123), a polyhydroxyalkanoate producer.</title>
        <authorList>
            <person name="Traversa D."/>
            <person name="D'Addabbo P."/>
            <person name="Pazzani C."/>
            <person name="Manzari C."/>
            <person name="Chiara M."/>
            <person name="Scrascia M."/>
        </authorList>
    </citation>
    <scope>NUCLEOTIDE SEQUENCE [LARGE SCALE GENOMIC DNA]</scope>
    <source>
        <strain evidence="5 6">H1</strain>
    </source>
</reference>
<sequence>MTSTSSPGAAQGGSTPPDDLHLAGLLGHVLPAWLARQGTLLAVKDAATGAYVHVNDAMAQWLQCDAAALRAQGDAALSMPWPAPLRAAEQHALQLPPDKPLQSEHRFEWRGALHEYSVWRELRLLADGRRVLCSLWSDLAPQRREQQRVRELLQQMEQQQRLLNEQLDRQGGDGSPLDRATGLHLREFFDEQLRRALLLSVQESREFALVWVALDAPAGPAWDEAAQASVRATLARLLRANTRATDSTCHLGGQRFAVLMANVGMALAYGRMEQLRRECAAQIVVSGGRELRFTVSMGVAGCPHIAAELTELQSACEAALAQAQQRGGDQAALARVPFPVLQS</sequence>
<dbReference type="RefSeq" id="WP_322465120.1">
    <property type="nucleotide sequence ID" value="NZ_JAXOJX010000010.1"/>
</dbReference>
<evidence type="ECO:0000313" key="6">
    <source>
        <dbReference type="Proteomes" id="UP001293718"/>
    </source>
</evidence>
<keyword evidence="6" id="KW-1185">Reference proteome</keyword>
<comment type="catalytic activity">
    <reaction evidence="2">
        <text>2 GTP = 3',3'-c-di-GMP + 2 diphosphate</text>
        <dbReference type="Rhea" id="RHEA:24898"/>
        <dbReference type="ChEBI" id="CHEBI:33019"/>
        <dbReference type="ChEBI" id="CHEBI:37565"/>
        <dbReference type="ChEBI" id="CHEBI:58805"/>
        <dbReference type="EC" id="2.7.7.65"/>
    </reaction>
</comment>
<dbReference type="PANTHER" id="PTHR45138">
    <property type="entry name" value="REGULATORY COMPONENTS OF SENSORY TRANSDUCTION SYSTEM"/>
    <property type="match status" value="1"/>
</dbReference>
<dbReference type="PROSITE" id="PS50887">
    <property type="entry name" value="GGDEF"/>
    <property type="match status" value="1"/>
</dbReference>
<dbReference type="InterPro" id="IPR043128">
    <property type="entry name" value="Rev_trsase/Diguanyl_cyclase"/>
</dbReference>
<dbReference type="PANTHER" id="PTHR45138:SF9">
    <property type="entry name" value="DIGUANYLATE CYCLASE DGCM-RELATED"/>
    <property type="match status" value="1"/>
</dbReference>
<dbReference type="InterPro" id="IPR029787">
    <property type="entry name" value="Nucleotide_cyclase"/>
</dbReference>
<feature type="domain" description="GGDEF" evidence="4">
    <location>
        <begin position="205"/>
        <end position="336"/>
    </location>
</feature>
<keyword evidence="5" id="KW-0548">Nucleotidyltransferase</keyword>
<dbReference type="EC" id="2.7.7.65" evidence="1"/>
<dbReference type="SUPFAM" id="SSF55073">
    <property type="entry name" value="Nucleotide cyclase"/>
    <property type="match status" value="1"/>
</dbReference>
<keyword evidence="3" id="KW-0175">Coiled coil</keyword>
<dbReference type="EMBL" id="JAXOJX010000010">
    <property type="protein sequence ID" value="MDZ5456629.1"/>
    <property type="molecule type" value="Genomic_DNA"/>
</dbReference>
<protein>
    <recommendedName>
        <fullName evidence="1">diguanylate cyclase</fullName>
        <ecNumber evidence="1">2.7.7.65</ecNumber>
    </recommendedName>
</protein>
<dbReference type="Gene3D" id="3.30.70.270">
    <property type="match status" value="1"/>
</dbReference>
<dbReference type="SMART" id="SM00267">
    <property type="entry name" value="GGDEF"/>
    <property type="match status" value="1"/>
</dbReference>
<gene>
    <name evidence="5" type="ORF">SM757_08565</name>
</gene>
<dbReference type="NCBIfam" id="TIGR00254">
    <property type="entry name" value="GGDEF"/>
    <property type="match status" value="1"/>
</dbReference>
<evidence type="ECO:0000313" key="5">
    <source>
        <dbReference type="EMBL" id="MDZ5456629.1"/>
    </source>
</evidence>
<organism evidence="5 6">
    <name type="scientific">Azohydromonas lata</name>
    <dbReference type="NCBI Taxonomy" id="45677"/>
    <lineage>
        <taxon>Bacteria</taxon>
        <taxon>Pseudomonadati</taxon>
        <taxon>Pseudomonadota</taxon>
        <taxon>Betaproteobacteria</taxon>
        <taxon>Burkholderiales</taxon>
        <taxon>Sphaerotilaceae</taxon>
        <taxon>Azohydromonas</taxon>
    </lineage>
</organism>
<dbReference type="InterPro" id="IPR000160">
    <property type="entry name" value="GGDEF_dom"/>
</dbReference>
<dbReference type="Proteomes" id="UP001293718">
    <property type="component" value="Unassembled WGS sequence"/>
</dbReference>
<evidence type="ECO:0000256" key="2">
    <source>
        <dbReference type="ARBA" id="ARBA00034247"/>
    </source>
</evidence>
<dbReference type="InterPro" id="IPR050469">
    <property type="entry name" value="Diguanylate_Cyclase"/>
</dbReference>
<accession>A0ABU5IBY6</accession>
<evidence type="ECO:0000259" key="4">
    <source>
        <dbReference type="PROSITE" id="PS50887"/>
    </source>
</evidence>